<feature type="transmembrane region" description="Helical" evidence="1">
    <location>
        <begin position="53"/>
        <end position="75"/>
    </location>
</feature>
<name>A0A090V8R2_PSEVU</name>
<comment type="caution">
    <text evidence="2">The sequence shown here is derived from an EMBL/GenBank/DDBJ whole genome shotgun (WGS) entry which is preliminary data.</text>
</comment>
<dbReference type="OrthoDB" id="6501337at2"/>
<accession>A0A090V8R2</accession>
<keyword evidence="1" id="KW-0812">Transmembrane</keyword>
<organism evidence="2 3">
    <name type="scientific">Pseudescherichia vulneris NBRC 102420</name>
    <dbReference type="NCBI Taxonomy" id="1115515"/>
    <lineage>
        <taxon>Bacteria</taxon>
        <taxon>Pseudomonadati</taxon>
        <taxon>Pseudomonadota</taxon>
        <taxon>Gammaproteobacteria</taxon>
        <taxon>Enterobacterales</taxon>
        <taxon>Enterobacteriaceae</taxon>
        <taxon>Pseudescherichia</taxon>
    </lineage>
</organism>
<evidence type="ECO:0000313" key="3">
    <source>
        <dbReference type="Proteomes" id="UP000029462"/>
    </source>
</evidence>
<reference evidence="2 3" key="1">
    <citation type="submission" date="2014-09" db="EMBL/GenBank/DDBJ databases">
        <title>Whole genome shotgun sequence of Escherichia vulneris NBRC 102420.</title>
        <authorList>
            <person name="Yoshida Y."/>
            <person name="Hosoyama A."/>
            <person name="Tsuchikane K."/>
            <person name="Ohji S."/>
            <person name="Ichikawa N."/>
            <person name="Kimura A."/>
            <person name="Yamazoe A."/>
            <person name="Ezaki T."/>
            <person name="Fujita N."/>
        </authorList>
    </citation>
    <scope>NUCLEOTIDE SEQUENCE [LARGE SCALE GENOMIC DNA]</scope>
    <source>
        <strain evidence="2 3">NBRC 102420</strain>
    </source>
</reference>
<evidence type="ECO:0000313" key="2">
    <source>
        <dbReference type="EMBL" id="GAL59669.1"/>
    </source>
</evidence>
<feature type="transmembrane region" description="Helical" evidence="1">
    <location>
        <begin position="432"/>
        <end position="455"/>
    </location>
</feature>
<proteinExistence type="predicted"/>
<feature type="transmembrane region" description="Helical" evidence="1">
    <location>
        <begin position="402"/>
        <end position="426"/>
    </location>
</feature>
<dbReference type="STRING" id="1115515.EV102420_21_01040"/>
<dbReference type="EMBL" id="BBMZ01000021">
    <property type="protein sequence ID" value="GAL59669.1"/>
    <property type="molecule type" value="Genomic_DNA"/>
</dbReference>
<sequence>MGWSLPNIPARDKAPAWSPWICLLIIVAGLFVALVQAVMHSPAGGFPTLASGYWLPLTAYTLVGIAAAITLYLLWWETQSYWVCNWNNWRQGTRLAWQYHAHQHLCVVRHAVLTADPQLLPRLAGGVTEHQDDVSPLTLATDKPVIPGIFRFEQLCQQLIQQCRASFIQRYSSGQLTVLIQTASMDKEREEEAFSRLWAAEGLPWTPTIQCLPDELLCHGWNRRLQTTRTPVLVLALHYRQPEENLPEFACALMLFPEAMLKPAERRDAVRVFRAMPLNASALPRELAELRDIAQQPAGIKHLVWYSGLSASSAQALGRVVNELPLPLHADIATAGIIDFAKISADYGYLTGWLMMAAATEMVNYGPGSHWLLQADNKQAFAMVVGNSLPVIRDEEVRLSPLPYPAGSLCLAILLNIAAFSALARFSTGWLFSWYGVLSMLLSLIVTLPGSVFLLRRTLASLQRPRFIQAAGLARKE</sequence>
<dbReference type="RefSeq" id="WP_042393840.1">
    <property type="nucleotide sequence ID" value="NZ_BBMZ01000021.1"/>
</dbReference>
<dbReference type="eggNOG" id="ENOG5033R8N">
    <property type="taxonomic scope" value="Bacteria"/>
</dbReference>
<keyword evidence="1" id="KW-0472">Membrane</keyword>
<gene>
    <name evidence="2" type="ORF">EV102420_21_01040</name>
</gene>
<evidence type="ECO:0000256" key="1">
    <source>
        <dbReference type="SAM" id="Phobius"/>
    </source>
</evidence>
<feature type="transmembrane region" description="Helical" evidence="1">
    <location>
        <begin position="20"/>
        <end position="41"/>
    </location>
</feature>
<keyword evidence="3" id="KW-1185">Reference proteome</keyword>
<dbReference type="AlphaFoldDB" id="A0A090V8R2"/>
<protein>
    <submittedName>
        <fullName evidence="2">Uncharacterized protein</fullName>
    </submittedName>
</protein>
<dbReference type="Proteomes" id="UP000029462">
    <property type="component" value="Unassembled WGS sequence"/>
</dbReference>
<keyword evidence="1" id="KW-1133">Transmembrane helix</keyword>